<sequence>MKKHILFPIVASGLLTGFALAALLWPLPSRAERLAALFSDYCLPNHRGENVVAKAEANLVLRKRSPSSSQWIDQTSGSFISIKASYCTVATYHPFALSEADAKELLELTRKIVSQEFPDLAVDPRLSSSDPDVFEQGWFVGKIQSPKRWGVFFSAHPNSGQSSNSILSLTSPTG</sequence>
<protein>
    <submittedName>
        <fullName evidence="1">Uncharacterized protein</fullName>
    </submittedName>
</protein>
<reference evidence="1 2" key="1">
    <citation type="submission" date="2024-04" db="EMBL/GenBank/DDBJ databases">
        <title>Draft genome sequence of Pseudophaeobacter arcticus NBRC 116598.</title>
        <authorList>
            <person name="Miyakawa T."/>
            <person name="Kusuya Y."/>
            <person name="Miura T."/>
        </authorList>
    </citation>
    <scope>NUCLEOTIDE SEQUENCE [LARGE SCALE GENOMIC DNA]</scope>
    <source>
        <strain evidence="1 2">SU-CL00105</strain>
    </source>
</reference>
<organism evidence="1 2">
    <name type="scientific">Pseudophaeobacter arcticus</name>
    <dbReference type="NCBI Taxonomy" id="385492"/>
    <lineage>
        <taxon>Bacteria</taxon>
        <taxon>Pseudomonadati</taxon>
        <taxon>Pseudomonadota</taxon>
        <taxon>Alphaproteobacteria</taxon>
        <taxon>Rhodobacterales</taxon>
        <taxon>Paracoccaceae</taxon>
        <taxon>Pseudophaeobacter</taxon>
    </lineage>
</organism>
<gene>
    <name evidence="1" type="ORF">NBRC116598_12980</name>
</gene>
<evidence type="ECO:0000313" key="1">
    <source>
        <dbReference type="EMBL" id="GAA6195854.1"/>
    </source>
</evidence>
<evidence type="ECO:0000313" key="2">
    <source>
        <dbReference type="Proteomes" id="UP001441944"/>
    </source>
</evidence>
<keyword evidence="2" id="KW-1185">Reference proteome</keyword>
<comment type="caution">
    <text evidence="1">The sequence shown here is derived from an EMBL/GenBank/DDBJ whole genome shotgun (WGS) entry which is preliminary data.</text>
</comment>
<proteinExistence type="predicted"/>
<dbReference type="Proteomes" id="UP001441944">
    <property type="component" value="Unassembled WGS sequence"/>
</dbReference>
<dbReference type="RefSeq" id="WP_353398107.1">
    <property type="nucleotide sequence ID" value="NZ_BAABWU010000003.1"/>
</dbReference>
<name>A0ABQ0AJ03_9RHOB</name>
<accession>A0ABQ0AJ03</accession>
<dbReference type="EMBL" id="BAABWU010000003">
    <property type="protein sequence ID" value="GAA6195854.1"/>
    <property type="molecule type" value="Genomic_DNA"/>
</dbReference>